<protein>
    <submittedName>
        <fullName evidence="1">Uncharacterized protein</fullName>
    </submittedName>
</protein>
<evidence type="ECO:0000313" key="2">
    <source>
        <dbReference type="Proteomes" id="UP000320475"/>
    </source>
</evidence>
<name>A0A507DD73_9FUNG</name>
<gene>
    <name evidence="1" type="ORF">SeLEV6574_g01421</name>
</gene>
<dbReference type="EMBL" id="QEAM01000032">
    <property type="protein sequence ID" value="TPX49513.1"/>
    <property type="molecule type" value="Genomic_DNA"/>
</dbReference>
<dbReference type="VEuPathDB" id="FungiDB:SeMB42_g07686"/>
<dbReference type="AlphaFoldDB" id="A0A507DD73"/>
<comment type="caution">
    <text evidence="1">The sequence shown here is derived from an EMBL/GenBank/DDBJ whole genome shotgun (WGS) entry which is preliminary data.</text>
</comment>
<evidence type="ECO:0000313" key="1">
    <source>
        <dbReference type="EMBL" id="TPX49513.1"/>
    </source>
</evidence>
<dbReference type="Proteomes" id="UP000320475">
    <property type="component" value="Unassembled WGS sequence"/>
</dbReference>
<organism evidence="1 2">
    <name type="scientific">Synchytrium endobioticum</name>
    <dbReference type="NCBI Taxonomy" id="286115"/>
    <lineage>
        <taxon>Eukaryota</taxon>
        <taxon>Fungi</taxon>
        <taxon>Fungi incertae sedis</taxon>
        <taxon>Chytridiomycota</taxon>
        <taxon>Chytridiomycota incertae sedis</taxon>
        <taxon>Chytridiomycetes</taxon>
        <taxon>Synchytriales</taxon>
        <taxon>Synchytriaceae</taxon>
        <taxon>Synchytrium</taxon>
    </lineage>
</organism>
<reference evidence="1 2" key="1">
    <citation type="journal article" date="2019" name="Sci. Rep.">
        <title>Comparative genomics of chytrid fungi reveal insights into the obligate biotrophic and pathogenic lifestyle of Synchytrium endobioticum.</title>
        <authorList>
            <person name="van de Vossenberg B.T.L.H."/>
            <person name="Warris S."/>
            <person name="Nguyen H.D.T."/>
            <person name="van Gent-Pelzer M.P.E."/>
            <person name="Joly D.L."/>
            <person name="van de Geest H.C."/>
            <person name="Bonants P.J.M."/>
            <person name="Smith D.S."/>
            <person name="Levesque C.A."/>
            <person name="van der Lee T.A.J."/>
        </authorList>
    </citation>
    <scope>NUCLEOTIDE SEQUENCE [LARGE SCALE GENOMIC DNA]</scope>
    <source>
        <strain evidence="1 2">LEV6574</strain>
    </source>
</reference>
<sequence length="141" mass="16356">MARKSFKSFYGTQVEIRDLKESVRRAEEDWNDYVRDLPDGSDCLDMYMNGPQQLEAAKEFHYSLLKTFDEFALLRKIPVSDIEEAYHVITKNDHWKVSTVANARAETLRFLERAASSTGIYVSLNPDSEEVRRLEASNRSE</sequence>
<proteinExistence type="predicted"/>
<accession>A0A507DD73</accession>